<gene>
    <name evidence="10" type="ORF">DDE18_14765</name>
</gene>
<evidence type="ECO:0000256" key="8">
    <source>
        <dbReference type="SAM" id="Phobius"/>
    </source>
</evidence>
<dbReference type="EC" id="2.7.13.3" evidence="2"/>
<keyword evidence="5" id="KW-0418">Kinase</keyword>
<dbReference type="PANTHER" id="PTHR44936:SF9">
    <property type="entry name" value="SENSOR PROTEIN CREC"/>
    <property type="match status" value="1"/>
</dbReference>
<reference evidence="10 11" key="1">
    <citation type="submission" date="2018-04" db="EMBL/GenBank/DDBJ databases">
        <title>Genome of Nocardioides gansuensis WSJ-1.</title>
        <authorList>
            <person name="Wu S."/>
            <person name="Wang G."/>
        </authorList>
    </citation>
    <scope>NUCLEOTIDE SEQUENCE [LARGE SCALE GENOMIC DNA]</scope>
    <source>
        <strain evidence="10 11">WSJ-1</strain>
    </source>
</reference>
<dbReference type="SUPFAM" id="SSF55874">
    <property type="entry name" value="ATPase domain of HSP90 chaperone/DNA topoisomerase II/histidine kinase"/>
    <property type="match status" value="1"/>
</dbReference>
<organism evidence="10 11">
    <name type="scientific">Nocardioides gansuensis</name>
    <dbReference type="NCBI Taxonomy" id="2138300"/>
    <lineage>
        <taxon>Bacteria</taxon>
        <taxon>Bacillati</taxon>
        <taxon>Actinomycetota</taxon>
        <taxon>Actinomycetes</taxon>
        <taxon>Propionibacteriales</taxon>
        <taxon>Nocardioidaceae</taxon>
        <taxon>Nocardioides</taxon>
    </lineage>
</organism>
<feature type="region of interest" description="Disordered" evidence="7">
    <location>
        <begin position="757"/>
        <end position="838"/>
    </location>
</feature>
<evidence type="ECO:0000313" key="11">
    <source>
        <dbReference type="Proteomes" id="UP000246018"/>
    </source>
</evidence>
<accession>A0A2T8F8D5</accession>
<dbReference type="InterPro" id="IPR050980">
    <property type="entry name" value="2C_sensor_his_kinase"/>
</dbReference>
<comment type="catalytic activity">
    <reaction evidence="1">
        <text>ATP + protein L-histidine = ADP + protein N-phospho-L-histidine.</text>
        <dbReference type="EC" id="2.7.13.3"/>
    </reaction>
</comment>
<dbReference type="Gene3D" id="3.30.565.10">
    <property type="entry name" value="Histidine kinase-like ATPase, C-terminal domain"/>
    <property type="match status" value="1"/>
</dbReference>
<feature type="compositionally biased region" description="Acidic residues" evidence="7">
    <location>
        <begin position="877"/>
        <end position="887"/>
    </location>
</feature>
<keyword evidence="4" id="KW-0808">Transferase</keyword>
<name>A0A2T8F8D5_9ACTN</name>
<feature type="region of interest" description="Disordered" evidence="7">
    <location>
        <begin position="670"/>
        <end position="695"/>
    </location>
</feature>
<dbReference type="InterPro" id="IPR005467">
    <property type="entry name" value="His_kinase_dom"/>
</dbReference>
<evidence type="ECO:0000256" key="1">
    <source>
        <dbReference type="ARBA" id="ARBA00000085"/>
    </source>
</evidence>
<dbReference type="PROSITE" id="PS50109">
    <property type="entry name" value="HIS_KIN"/>
    <property type="match status" value="1"/>
</dbReference>
<proteinExistence type="predicted"/>
<feature type="domain" description="Histidine kinase" evidence="9">
    <location>
        <begin position="540"/>
        <end position="645"/>
    </location>
</feature>
<dbReference type="PANTHER" id="PTHR44936">
    <property type="entry name" value="SENSOR PROTEIN CREC"/>
    <property type="match status" value="1"/>
</dbReference>
<evidence type="ECO:0000259" key="9">
    <source>
        <dbReference type="PROSITE" id="PS50109"/>
    </source>
</evidence>
<sequence length="887" mass="93503">MPPTGHLAGKSSPRWGKSLRWRRPHPQGARRCTGGARFKCLGRTMKPPRSRHHGRSALAVSAWPLRRKLALALAIPLLLAATLGGLRVQSDLVEAANSSTSARQVTVLRPAVTFLTAAERAMVAAQTALDSSQTELDAAVADIKSAASELAEVRQSADLTGEQANQLDVVLDLSRALRDDNTDSLSPDTWIAQLRQLQSGVTQLITTIVNAQLQPEPRLELLAQTLAGRFSLAMQQALVATDRSGETGSLELFAELGVEGAAIDRLATALGDSQAEILSLREDNGERSRAIRTGGTDLGGAEAYADYDALIAELMDGIDSELAAAAADARQRALVNAAVTIGALVAALLLAFLVSRLLLTPIRRVREGALEVAHEQLPEAVARIRAGQDPGPITPIAVQTHEEVGQLARAVDDLHQQAVVLASGEAKLRSQVSEMFVTLSRRNTSLINQQLSLIETLEKDEEDPRRLESLFRLDHLAARMRRTADSLMILADAPTRSIGQTDVTVGESMQAATAGVKDYQRVRISSYPGVRLSDAAAADVIHLLTELVDNALSYSSPTSMVSVDATTGAAGITVQVSDAGLGIEDEALRALNETLRSGGEVTPDTARRMGLLVVSRLAHRHGISVQLLPNEQAGTTASVFLPLSVLPGLAPGEAAPLPPEPAVATTYPTEIVEPEGGGGRRRKAEEPQRSDASVQSRIDAAVGLPMRQPGAALENPPLPVRTPVAEAEHDEAAYDEATAEATEHLAEVAVLRVAEPPADAAPDPLNGPIDEEGASEEPGSIFTSMKSSWLGSDGGEESWRPSEIEAGWSRADSVQASEPVAVSPAGLPVREPGARLIPGGVSIPAVVATRNADAIRARLAAHAAGVSRGRESAGTSTDDEQMEGDPA</sequence>
<evidence type="ECO:0000256" key="2">
    <source>
        <dbReference type="ARBA" id="ARBA00012438"/>
    </source>
</evidence>
<dbReference type="GO" id="GO:0004673">
    <property type="term" value="F:protein histidine kinase activity"/>
    <property type="evidence" value="ECO:0007669"/>
    <property type="project" value="UniProtKB-EC"/>
</dbReference>
<dbReference type="SMART" id="SM00387">
    <property type="entry name" value="HATPase_c"/>
    <property type="match status" value="1"/>
</dbReference>
<keyword evidence="8" id="KW-0812">Transmembrane</keyword>
<dbReference type="InterPro" id="IPR036890">
    <property type="entry name" value="HATPase_C_sf"/>
</dbReference>
<evidence type="ECO:0000256" key="3">
    <source>
        <dbReference type="ARBA" id="ARBA00022553"/>
    </source>
</evidence>
<keyword evidence="8" id="KW-1133">Transmembrane helix</keyword>
<evidence type="ECO:0000256" key="7">
    <source>
        <dbReference type="SAM" id="MobiDB-lite"/>
    </source>
</evidence>
<comment type="caution">
    <text evidence="10">The sequence shown here is derived from an EMBL/GenBank/DDBJ whole genome shotgun (WGS) entry which is preliminary data.</text>
</comment>
<keyword evidence="8" id="KW-0472">Membrane</keyword>
<dbReference type="GO" id="GO:0000160">
    <property type="term" value="P:phosphorelay signal transduction system"/>
    <property type="evidence" value="ECO:0007669"/>
    <property type="project" value="UniProtKB-KW"/>
</dbReference>
<feature type="compositionally biased region" description="Polar residues" evidence="7">
    <location>
        <begin position="781"/>
        <end position="790"/>
    </location>
</feature>
<keyword evidence="3" id="KW-0597">Phosphoprotein</keyword>
<evidence type="ECO:0000313" key="10">
    <source>
        <dbReference type="EMBL" id="PVG81960.1"/>
    </source>
</evidence>
<dbReference type="Proteomes" id="UP000246018">
    <property type="component" value="Unassembled WGS sequence"/>
</dbReference>
<feature type="transmembrane region" description="Helical" evidence="8">
    <location>
        <begin position="337"/>
        <end position="359"/>
    </location>
</feature>
<evidence type="ECO:0000256" key="6">
    <source>
        <dbReference type="ARBA" id="ARBA00023012"/>
    </source>
</evidence>
<feature type="region of interest" description="Disordered" evidence="7">
    <location>
        <begin position="1"/>
        <end position="32"/>
    </location>
</feature>
<dbReference type="InterPro" id="IPR003594">
    <property type="entry name" value="HATPase_dom"/>
</dbReference>
<protein>
    <recommendedName>
        <fullName evidence="2">histidine kinase</fullName>
        <ecNumber evidence="2">2.7.13.3</ecNumber>
    </recommendedName>
</protein>
<dbReference type="Gene3D" id="6.10.340.10">
    <property type="match status" value="1"/>
</dbReference>
<dbReference type="EMBL" id="QDGZ01000006">
    <property type="protein sequence ID" value="PVG81960.1"/>
    <property type="molecule type" value="Genomic_DNA"/>
</dbReference>
<feature type="region of interest" description="Disordered" evidence="7">
    <location>
        <begin position="862"/>
        <end position="887"/>
    </location>
</feature>
<keyword evidence="6" id="KW-0902">Two-component regulatory system</keyword>
<dbReference type="Pfam" id="PF02518">
    <property type="entry name" value="HATPase_c"/>
    <property type="match status" value="1"/>
</dbReference>
<evidence type="ECO:0000256" key="4">
    <source>
        <dbReference type="ARBA" id="ARBA00022679"/>
    </source>
</evidence>
<evidence type="ECO:0000256" key="5">
    <source>
        <dbReference type="ARBA" id="ARBA00022777"/>
    </source>
</evidence>
<dbReference type="AlphaFoldDB" id="A0A2T8F8D5"/>
<dbReference type="OrthoDB" id="4652229at2"/>
<keyword evidence="11" id="KW-1185">Reference proteome</keyword>